<keyword evidence="3" id="KW-0808">Transferase</keyword>
<feature type="compositionally biased region" description="Pro residues" evidence="6">
    <location>
        <begin position="92"/>
        <end position="107"/>
    </location>
</feature>
<dbReference type="EMBL" id="VJYJ02001580">
    <property type="protein sequence ID" value="MQS10444.1"/>
    <property type="molecule type" value="Genomic_DNA"/>
</dbReference>
<gene>
    <name evidence="8" type="ORF">FNX48_025785</name>
</gene>
<evidence type="ECO:0000256" key="2">
    <source>
        <dbReference type="ARBA" id="ARBA00012438"/>
    </source>
</evidence>
<dbReference type="AlphaFoldDB" id="A0A646IKS5"/>
<dbReference type="InterPro" id="IPR003594">
    <property type="entry name" value="HATPase_dom"/>
</dbReference>
<feature type="region of interest" description="Disordered" evidence="6">
    <location>
        <begin position="88"/>
        <end position="115"/>
    </location>
</feature>
<feature type="non-terminal residue" evidence="8">
    <location>
        <position position="1"/>
    </location>
</feature>
<name>A0A646IKS5_9ACTN</name>
<evidence type="ECO:0000256" key="6">
    <source>
        <dbReference type="SAM" id="MobiDB-lite"/>
    </source>
</evidence>
<comment type="caution">
    <text evidence="8">The sequence shown here is derived from an EMBL/GenBank/DDBJ whole genome shotgun (WGS) entry which is preliminary data.</text>
</comment>
<keyword evidence="4 8" id="KW-0418">Kinase</keyword>
<dbReference type="EC" id="2.7.13.3" evidence="2"/>
<organism evidence="8">
    <name type="scientific">Streptomyces alkaliphilus</name>
    <dbReference type="NCBI Taxonomy" id="1472722"/>
    <lineage>
        <taxon>Bacteria</taxon>
        <taxon>Bacillati</taxon>
        <taxon>Actinomycetota</taxon>
        <taxon>Actinomycetes</taxon>
        <taxon>Kitasatosporales</taxon>
        <taxon>Streptomycetaceae</taxon>
        <taxon>Streptomyces</taxon>
    </lineage>
</organism>
<sequence length="164" mass="16302">RDTTHPAGGSADLADLVDGFVRTGMRLSVEGPPPGPPLPAAVDLAVHRVVREALTNVHKHAGPTARATVRLSRSGTPGEPWLTIEVLDEGPPGSPGGPVPGAVPPPSGTGGHGLTGMRERAVALGGTWTAGPRPGGGFRVLVTLPLRPPPDGGSDVGNGGNGGN</sequence>
<dbReference type="Pfam" id="PF02518">
    <property type="entry name" value="HATPase_c"/>
    <property type="match status" value="1"/>
</dbReference>
<dbReference type="RefSeq" id="WP_306663161.1">
    <property type="nucleotide sequence ID" value="NZ_VJYJ02001580.1"/>
</dbReference>
<dbReference type="PANTHER" id="PTHR24421">
    <property type="entry name" value="NITRATE/NITRITE SENSOR PROTEIN NARX-RELATED"/>
    <property type="match status" value="1"/>
</dbReference>
<feature type="non-terminal residue" evidence="8">
    <location>
        <position position="164"/>
    </location>
</feature>
<dbReference type="PANTHER" id="PTHR24421:SF10">
    <property type="entry name" value="NITRATE_NITRITE SENSOR PROTEIN NARQ"/>
    <property type="match status" value="1"/>
</dbReference>
<dbReference type="Gene3D" id="3.30.565.10">
    <property type="entry name" value="Histidine kinase-like ATPase, C-terminal domain"/>
    <property type="match status" value="1"/>
</dbReference>
<dbReference type="SUPFAM" id="SSF55874">
    <property type="entry name" value="ATPase domain of HSP90 chaperone/DNA topoisomerase II/histidine kinase"/>
    <property type="match status" value="1"/>
</dbReference>
<evidence type="ECO:0000256" key="5">
    <source>
        <dbReference type="ARBA" id="ARBA00023012"/>
    </source>
</evidence>
<evidence type="ECO:0000313" key="8">
    <source>
        <dbReference type="EMBL" id="MQS10444.1"/>
    </source>
</evidence>
<dbReference type="Proteomes" id="UP000315516">
    <property type="component" value="Unassembled WGS sequence"/>
</dbReference>
<dbReference type="GO" id="GO:0000160">
    <property type="term" value="P:phosphorelay signal transduction system"/>
    <property type="evidence" value="ECO:0007669"/>
    <property type="project" value="UniProtKB-KW"/>
</dbReference>
<accession>A0A646IKS5</accession>
<keyword evidence="5" id="KW-0902">Two-component regulatory system</keyword>
<evidence type="ECO:0000256" key="4">
    <source>
        <dbReference type="ARBA" id="ARBA00022777"/>
    </source>
</evidence>
<feature type="compositionally biased region" description="Gly residues" evidence="6">
    <location>
        <begin position="154"/>
        <end position="164"/>
    </location>
</feature>
<reference evidence="8" key="1">
    <citation type="submission" date="2019-10" db="EMBL/GenBank/DDBJ databases">
        <title>Streptomyces sp. nov., a novel actinobacterium isolated from alkaline environment.</title>
        <authorList>
            <person name="Golinska P."/>
        </authorList>
    </citation>
    <scope>NUCLEOTIDE SEQUENCE</scope>
    <source>
        <strain evidence="8">IF17</strain>
    </source>
</reference>
<dbReference type="GO" id="GO:0004673">
    <property type="term" value="F:protein histidine kinase activity"/>
    <property type="evidence" value="ECO:0007669"/>
    <property type="project" value="UniProtKB-EC"/>
</dbReference>
<feature type="domain" description="Histidine kinase/HSP90-like ATPase" evidence="7">
    <location>
        <begin position="44"/>
        <end position="147"/>
    </location>
</feature>
<dbReference type="InterPro" id="IPR050482">
    <property type="entry name" value="Sensor_HK_TwoCompSys"/>
</dbReference>
<evidence type="ECO:0000259" key="7">
    <source>
        <dbReference type="Pfam" id="PF02518"/>
    </source>
</evidence>
<proteinExistence type="predicted"/>
<feature type="region of interest" description="Disordered" evidence="6">
    <location>
        <begin position="144"/>
        <end position="164"/>
    </location>
</feature>
<protein>
    <recommendedName>
        <fullName evidence="2">histidine kinase</fullName>
        <ecNumber evidence="2">2.7.13.3</ecNumber>
    </recommendedName>
</protein>
<comment type="catalytic activity">
    <reaction evidence="1">
        <text>ATP + protein L-histidine = ADP + protein N-phospho-L-histidine.</text>
        <dbReference type="EC" id="2.7.13.3"/>
    </reaction>
</comment>
<evidence type="ECO:0000256" key="1">
    <source>
        <dbReference type="ARBA" id="ARBA00000085"/>
    </source>
</evidence>
<dbReference type="CDD" id="cd16917">
    <property type="entry name" value="HATPase_UhpB-NarQ-NarX-like"/>
    <property type="match status" value="1"/>
</dbReference>
<dbReference type="InterPro" id="IPR036890">
    <property type="entry name" value="HATPase_C_sf"/>
</dbReference>
<evidence type="ECO:0000256" key="3">
    <source>
        <dbReference type="ARBA" id="ARBA00022679"/>
    </source>
</evidence>